<name>A0A558RBK3_9SPHN</name>
<evidence type="ECO:0008006" key="3">
    <source>
        <dbReference type="Google" id="ProtNLM"/>
    </source>
</evidence>
<evidence type="ECO:0000313" key="2">
    <source>
        <dbReference type="Proteomes" id="UP000318681"/>
    </source>
</evidence>
<proteinExistence type="predicted"/>
<accession>A0A558RBK3</accession>
<comment type="caution">
    <text evidence="1">The sequence shown here is derived from an EMBL/GenBank/DDBJ whole genome shotgun (WGS) entry which is preliminary data.</text>
</comment>
<keyword evidence="2" id="KW-1185">Reference proteome</keyword>
<dbReference type="AlphaFoldDB" id="A0A558RBK3"/>
<organism evidence="1 2">
    <name type="scientific">Alterirhizorhabdus solaris</name>
    <dbReference type="NCBI Taxonomy" id="2529389"/>
    <lineage>
        <taxon>Bacteria</taxon>
        <taxon>Pseudomonadati</taxon>
        <taxon>Pseudomonadota</taxon>
        <taxon>Alphaproteobacteria</taxon>
        <taxon>Sphingomonadales</taxon>
        <taxon>Rhizorhabdaceae</taxon>
        <taxon>Alterirhizorhabdus</taxon>
    </lineage>
</organism>
<dbReference type="RefSeq" id="WP_145148052.1">
    <property type="nucleotide sequence ID" value="NZ_VNIM01000007.1"/>
</dbReference>
<dbReference type="EMBL" id="VNIM01000007">
    <property type="protein sequence ID" value="TVV76718.1"/>
    <property type="molecule type" value="Genomic_DNA"/>
</dbReference>
<dbReference type="InterPro" id="IPR011008">
    <property type="entry name" value="Dimeric_a/b-barrel"/>
</dbReference>
<reference evidence="1 2" key="1">
    <citation type="submission" date="2019-07" db="EMBL/GenBank/DDBJ databases">
        <title>Sphingomonas solaris sp. nov., isolated from a solar panel from Boston, Massachusetts.</title>
        <authorList>
            <person name="Tanner K."/>
            <person name="Pascual J."/>
            <person name="Mancuso C."/>
            <person name="Pereto J."/>
            <person name="Khalil A."/>
            <person name="Vilanova C."/>
        </authorList>
    </citation>
    <scope>NUCLEOTIDE SEQUENCE [LARGE SCALE GENOMIC DNA]</scope>
    <source>
        <strain evidence="1 2">R4DWN</strain>
    </source>
</reference>
<dbReference type="SUPFAM" id="SSF54909">
    <property type="entry name" value="Dimeric alpha+beta barrel"/>
    <property type="match status" value="1"/>
</dbReference>
<gene>
    <name evidence="1" type="ORF">FOY91_03165</name>
</gene>
<evidence type="ECO:0000313" key="1">
    <source>
        <dbReference type="EMBL" id="TVV76718.1"/>
    </source>
</evidence>
<sequence length="111" mass="12454">MARYHYVILSQAKAGMVEEYRRWYRDQHLADVRRQPGVVSARLFEPVVQKVYDLEAPTWSLMTMYELETDDPAGTMEAIRSLSGSAGMPATDSIDKSGMVQVIATQIAAID</sequence>
<dbReference type="Gene3D" id="3.30.70.100">
    <property type="match status" value="1"/>
</dbReference>
<dbReference type="OrthoDB" id="3034735at2"/>
<protein>
    <recommendedName>
        <fullName evidence="3">EthD family reductase</fullName>
    </recommendedName>
</protein>
<dbReference type="Proteomes" id="UP000318681">
    <property type="component" value="Unassembled WGS sequence"/>
</dbReference>